<dbReference type="PROSITE" id="PS50109">
    <property type="entry name" value="HIS_KIN"/>
    <property type="match status" value="1"/>
</dbReference>
<keyword evidence="6 10" id="KW-0418">Kinase</keyword>
<feature type="domain" description="Histidine kinase" evidence="9">
    <location>
        <begin position="147"/>
        <end position="365"/>
    </location>
</feature>
<evidence type="ECO:0000256" key="7">
    <source>
        <dbReference type="ARBA" id="ARBA00022840"/>
    </source>
</evidence>
<dbReference type="Gene3D" id="1.10.287.130">
    <property type="match status" value="1"/>
</dbReference>
<keyword evidence="8" id="KW-0902">Two-component regulatory system</keyword>
<evidence type="ECO:0000256" key="5">
    <source>
        <dbReference type="ARBA" id="ARBA00022741"/>
    </source>
</evidence>
<dbReference type="InterPro" id="IPR036097">
    <property type="entry name" value="HisK_dim/P_sf"/>
</dbReference>
<evidence type="ECO:0000259" key="9">
    <source>
        <dbReference type="PROSITE" id="PS50109"/>
    </source>
</evidence>
<evidence type="ECO:0000313" key="11">
    <source>
        <dbReference type="Proteomes" id="UP000008721"/>
    </source>
</evidence>
<dbReference type="GO" id="GO:0000155">
    <property type="term" value="F:phosphorelay sensor kinase activity"/>
    <property type="evidence" value="ECO:0007669"/>
    <property type="project" value="InterPro"/>
</dbReference>
<dbReference type="KEGG" id="sku:Sulku_1630"/>
<dbReference type="InterPro" id="IPR004358">
    <property type="entry name" value="Sig_transdc_His_kin-like_C"/>
</dbReference>
<evidence type="ECO:0000256" key="8">
    <source>
        <dbReference type="ARBA" id="ARBA00023012"/>
    </source>
</evidence>
<evidence type="ECO:0000256" key="4">
    <source>
        <dbReference type="ARBA" id="ARBA00022679"/>
    </source>
</evidence>
<sequence length="374" mass="42408">MQNNIFHLLHLYDTTPLFIPNDTLKSFFSIKSAPYDPDMLNSEDFIALVLETDTFDKHHFEACNMLRSIGKKPVMIILCSGEKEEYLRSLALNFHSVSFPHLTKESESDALCTMILPMLREHLDTIRYSDALKLRSRRSGMVESLNVVAHQWRQPINLISMEAINLSIQSTLEESVPSASIQKSAKIISDQSQRMAEILKSVLNMGKIHRGKEPFSINAMMERIKLFFADQLQRDRIEYRTIALEEDKFLHGYATDLEEVLVNLIANAKDAFKTIALDYPKTISVEAYSTDTEVIFAIKDNAGGVPEAIRDKIFEPHFSTKGQGEGFGIGLHIARLIITQEFKGSLRLTVSENETVFTITLPRSDASQLKFIDS</sequence>
<keyword evidence="3" id="KW-0597">Phosphoprotein</keyword>
<dbReference type="OrthoDB" id="9813151at2"/>
<reference evidence="10 11" key="1">
    <citation type="journal article" date="2012" name="Stand. Genomic Sci.">
        <title>Complete genome sequence of the sulfur compounds oxidizing chemolithoautotroph Sulfuricurvum kujiense type strain (YK-1(T)).</title>
        <authorList>
            <person name="Han C."/>
            <person name="Kotsyurbenko O."/>
            <person name="Chertkov O."/>
            <person name="Held B."/>
            <person name="Lapidus A."/>
            <person name="Nolan M."/>
            <person name="Lucas S."/>
            <person name="Hammon N."/>
            <person name="Deshpande S."/>
            <person name="Cheng J.F."/>
            <person name="Tapia R."/>
            <person name="Goodwin L.A."/>
            <person name="Pitluck S."/>
            <person name="Liolios K."/>
            <person name="Pagani I."/>
            <person name="Ivanova N."/>
            <person name="Mavromatis K."/>
            <person name="Mikhailova N."/>
            <person name="Pati A."/>
            <person name="Chen A."/>
            <person name="Palaniappan K."/>
            <person name="Land M."/>
            <person name="Hauser L."/>
            <person name="Chang Y.J."/>
            <person name="Jeffries C.D."/>
            <person name="Brambilla E.M."/>
            <person name="Rohde M."/>
            <person name="Spring S."/>
            <person name="Sikorski J."/>
            <person name="Goker M."/>
            <person name="Woyke T."/>
            <person name="Bristow J."/>
            <person name="Eisen J.A."/>
            <person name="Markowitz V."/>
            <person name="Hugenholtz P."/>
            <person name="Kyrpides N.C."/>
            <person name="Klenk H.P."/>
            <person name="Detter J.C."/>
        </authorList>
    </citation>
    <scope>NUCLEOTIDE SEQUENCE [LARGE SCALE GENOMIC DNA]</scope>
    <source>
        <strain evidence="11">ATCC BAA-921 / DSM 16994 / JCM 11577 / YK-1</strain>
    </source>
</reference>
<dbReference type="SUPFAM" id="SSF47384">
    <property type="entry name" value="Homodimeric domain of signal transducing histidine kinase"/>
    <property type="match status" value="1"/>
</dbReference>
<proteinExistence type="predicted"/>
<keyword evidence="5" id="KW-0547">Nucleotide-binding</keyword>
<dbReference type="PANTHER" id="PTHR43065:SF10">
    <property type="entry name" value="PEROXIDE STRESS-ACTIVATED HISTIDINE KINASE MAK3"/>
    <property type="match status" value="1"/>
</dbReference>
<dbReference type="SMART" id="SM00387">
    <property type="entry name" value="HATPase_c"/>
    <property type="match status" value="1"/>
</dbReference>
<dbReference type="InterPro" id="IPR005467">
    <property type="entry name" value="His_kinase_dom"/>
</dbReference>
<dbReference type="GO" id="GO:0005524">
    <property type="term" value="F:ATP binding"/>
    <property type="evidence" value="ECO:0007669"/>
    <property type="project" value="UniProtKB-KW"/>
</dbReference>
<dbReference type="InterPro" id="IPR036890">
    <property type="entry name" value="HATPase_C_sf"/>
</dbReference>
<dbReference type="PANTHER" id="PTHR43065">
    <property type="entry name" value="SENSOR HISTIDINE KINASE"/>
    <property type="match status" value="1"/>
</dbReference>
<protein>
    <recommendedName>
        <fullName evidence="2">histidine kinase</fullName>
        <ecNumber evidence="2">2.7.13.3</ecNumber>
    </recommendedName>
</protein>
<organism evidence="10 11">
    <name type="scientific">Sulfuricurvum kujiense (strain ATCC BAA-921 / DSM 16994 / JCM 11577 / YK-1)</name>
    <dbReference type="NCBI Taxonomy" id="709032"/>
    <lineage>
        <taxon>Bacteria</taxon>
        <taxon>Pseudomonadati</taxon>
        <taxon>Campylobacterota</taxon>
        <taxon>Epsilonproteobacteria</taxon>
        <taxon>Campylobacterales</taxon>
        <taxon>Sulfurimonadaceae</taxon>
        <taxon>Sulfuricurvum</taxon>
    </lineage>
</organism>
<keyword evidence="4" id="KW-0808">Transferase</keyword>
<evidence type="ECO:0000256" key="1">
    <source>
        <dbReference type="ARBA" id="ARBA00000085"/>
    </source>
</evidence>
<evidence type="ECO:0000256" key="3">
    <source>
        <dbReference type="ARBA" id="ARBA00022553"/>
    </source>
</evidence>
<dbReference type="RefSeq" id="WP_013460488.1">
    <property type="nucleotide sequence ID" value="NC_014762.1"/>
</dbReference>
<evidence type="ECO:0000256" key="6">
    <source>
        <dbReference type="ARBA" id="ARBA00022777"/>
    </source>
</evidence>
<dbReference type="Gene3D" id="3.30.565.10">
    <property type="entry name" value="Histidine kinase-like ATPase, C-terminal domain"/>
    <property type="match status" value="1"/>
</dbReference>
<dbReference type="CDD" id="cd00082">
    <property type="entry name" value="HisKA"/>
    <property type="match status" value="1"/>
</dbReference>
<name>E4U0H4_SULKY</name>
<keyword evidence="11" id="KW-1185">Reference proteome</keyword>
<dbReference type="SUPFAM" id="SSF55874">
    <property type="entry name" value="ATPase domain of HSP90 chaperone/DNA topoisomerase II/histidine kinase"/>
    <property type="match status" value="1"/>
</dbReference>
<accession>E4U0H4</accession>
<dbReference type="Proteomes" id="UP000008721">
    <property type="component" value="Chromosome"/>
</dbReference>
<evidence type="ECO:0000313" key="10">
    <source>
        <dbReference type="EMBL" id="ADR34291.1"/>
    </source>
</evidence>
<keyword evidence="7" id="KW-0067">ATP-binding</keyword>
<dbReference type="eggNOG" id="COG4191">
    <property type="taxonomic scope" value="Bacteria"/>
</dbReference>
<dbReference type="InterPro" id="IPR003661">
    <property type="entry name" value="HisK_dim/P_dom"/>
</dbReference>
<dbReference type="EC" id="2.7.13.3" evidence="2"/>
<dbReference type="EMBL" id="CP002355">
    <property type="protein sequence ID" value="ADR34291.1"/>
    <property type="molecule type" value="Genomic_DNA"/>
</dbReference>
<gene>
    <name evidence="10" type="ordered locus">Sulku_1630</name>
</gene>
<dbReference type="InterPro" id="IPR003594">
    <property type="entry name" value="HATPase_dom"/>
</dbReference>
<evidence type="ECO:0000256" key="2">
    <source>
        <dbReference type="ARBA" id="ARBA00012438"/>
    </source>
</evidence>
<dbReference type="PRINTS" id="PR00344">
    <property type="entry name" value="BCTRLSENSOR"/>
</dbReference>
<dbReference type="Pfam" id="PF02518">
    <property type="entry name" value="HATPase_c"/>
    <property type="match status" value="1"/>
</dbReference>
<comment type="catalytic activity">
    <reaction evidence="1">
        <text>ATP + protein L-histidine = ADP + protein N-phospho-L-histidine.</text>
        <dbReference type="EC" id="2.7.13.3"/>
    </reaction>
</comment>
<dbReference type="HOGENOM" id="CLU_000445_133_3_7"/>
<dbReference type="STRING" id="709032.Sulku_1630"/>
<dbReference type="AlphaFoldDB" id="E4U0H4"/>